<keyword evidence="2" id="KW-0732">Signal</keyword>
<evidence type="ECO:0000256" key="2">
    <source>
        <dbReference type="SAM" id="SignalP"/>
    </source>
</evidence>
<evidence type="ECO:0008006" key="4">
    <source>
        <dbReference type="Google" id="ProtNLM"/>
    </source>
</evidence>
<gene>
    <name evidence="3" type="ORF">DBRI00130_LOCUS43724</name>
</gene>
<name>A0A7S4T7G7_9STRA</name>
<accession>A0A7S4T7G7</accession>
<dbReference type="EMBL" id="HBNS01060699">
    <property type="protein sequence ID" value="CAE4667974.1"/>
    <property type="molecule type" value="Transcribed_RNA"/>
</dbReference>
<reference evidence="3" key="1">
    <citation type="submission" date="2021-01" db="EMBL/GenBank/DDBJ databases">
        <authorList>
            <person name="Corre E."/>
            <person name="Pelletier E."/>
            <person name="Niang G."/>
            <person name="Scheremetjew M."/>
            <person name="Finn R."/>
            <person name="Kale V."/>
            <person name="Holt S."/>
            <person name="Cochrane G."/>
            <person name="Meng A."/>
            <person name="Brown T."/>
            <person name="Cohen L."/>
        </authorList>
    </citation>
    <scope>NUCLEOTIDE SEQUENCE</scope>
    <source>
        <strain evidence="3">GSO104</strain>
    </source>
</reference>
<feature type="chain" id="PRO_5030877935" description="RxLR effector protein" evidence="2">
    <location>
        <begin position="25"/>
        <end position="151"/>
    </location>
</feature>
<feature type="compositionally biased region" description="Polar residues" evidence="1">
    <location>
        <begin position="111"/>
        <end position="128"/>
    </location>
</feature>
<evidence type="ECO:0000256" key="1">
    <source>
        <dbReference type="SAM" id="MobiDB-lite"/>
    </source>
</evidence>
<feature type="region of interest" description="Disordered" evidence="1">
    <location>
        <begin position="62"/>
        <end position="134"/>
    </location>
</feature>
<proteinExistence type="predicted"/>
<sequence length="151" mass="16791">MRPSKNRSMVSFSTIFCVTSLASATIGYASNLGANTNNNLRRRELFDSAGESFFLPWLLTGVENNENEPETSPTPSGLAETRRDKSRTNTDFLGNPFEFLSKPNETEESKPNSNPASSTPTQTQMNTDETSKDTFKIIPAMAMYNFWGSRV</sequence>
<evidence type="ECO:0000313" key="3">
    <source>
        <dbReference type="EMBL" id="CAE4667974.1"/>
    </source>
</evidence>
<protein>
    <recommendedName>
        <fullName evidence="4">RxLR effector protein</fullName>
    </recommendedName>
</protein>
<organism evidence="3">
    <name type="scientific">Ditylum brightwellii</name>
    <dbReference type="NCBI Taxonomy" id="49249"/>
    <lineage>
        <taxon>Eukaryota</taxon>
        <taxon>Sar</taxon>
        <taxon>Stramenopiles</taxon>
        <taxon>Ochrophyta</taxon>
        <taxon>Bacillariophyta</taxon>
        <taxon>Mediophyceae</taxon>
        <taxon>Lithodesmiophycidae</taxon>
        <taxon>Lithodesmiales</taxon>
        <taxon>Lithodesmiaceae</taxon>
        <taxon>Ditylum</taxon>
    </lineage>
</organism>
<dbReference type="AlphaFoldDB" id="A0A7S4T7G7"/>
<feature type="signal peptide" evidence="2">
    <location>
        <begin position="1"/>
        <end position="24"/>
    </location>
</feature>